<keyword evidence="1 5" id="KW-0560">Oxidoreductase</keyword>
<dbReference type="InterPro" id="IPR013118">
    <property type="entry name" value="Mannitol_DH_C"/>
</dbReference>
<dbReference type="PANTHER" id="PTHR43362">
    <property type="entry name" value="MANNITOL DEHYDROGENASE DSF1-RELATED"/>
    <property type="match status" value="1"/>
</dbReference>
<keyword evidence="6" id="KW-1185">Reference proteome</keyword>
<dbReference type="Gene3D" id="3.40.50.720">
    <property type="entry name" value="NAD(P)-binding Rossmann-like Domain"/>
    <property type="match status" value="1"/>
</dbReference>
<dbReference type="SUPFAM" id="SSF51735">
    <property type="entry name" value="NAD(P)-binding Rossmann-fold domains"/>
    <property type="match status" value="1"/>
</dbReference>
<accession>A0ABZ3IRR1</accession>
<dbReference type="InterPro" id="IPR013131">
    <property type="entry name" value="Mannitol_DH_N"/>
</dbReference>
<reference evidence="5" key="1">
    <citation type="submission" date="2024-05" db="EMBL/GenBank/DDBJ databases">
        <title>Isolation and characterization of Sporomusa carbonis sp. nov., a carboxydotrophic hydrogenogen in the genus of Sporomusa isolated from a charcoal burning pile.</title>
        <authorList>
            <person name="Boeer T."/>
            <person name="Rosenbaum F."/>
            <person name="Eysell L."/>
            <person name="Mueller V."/>
            <person name="Daniel R."/>
            <person name="Poehlein A."/>
        </authorList>
    </citation>
    <scope>NUCLEOTIDE SEQUENCE [LARGE SCALE GENOMIC DNA]</scope>
    <source>
        <strain evidence="5">DSM 10669</strain>
    </source>
</reference>
<dbReference type="Pfam" id="PF08125">
    <property type="entry name" value="Mannitol_dh_C"/>
    <property type="match status" value="1"/>
</dbReference>
<feature type="domain" description="Mannitol dehydrogenase C-terminal" evidence="4">
    <location>
        <begin position="320"/>
        <end position="506"/>
    </location>
</feature>
<dbReference type="Gene3D" id="1.10.1040.10">
    <property type="entry name" value="N-(1-d-carboxylethyl)-l-norvaline Dehydrogenase, domain 2"/>
    <property type="match status" value="1"/>
</dbReference>
<organism evidence="5 6">
    <name type="scientific">Sporomusa silvacetica DSM 10669</name>
    <dbReference type="NCBI Taxonomy" id="1123289"/>
    <lineage>
        <taxon>Bacteria</taxon>
        <taxon>Bacillati</taxon>
        <taxon>Bacillota</taxon>
        <taxon>Negativicutes</taxon>
        <taxon>Selenomonadales</taxon>
        <taxon>Sporomusaceae</taxon>
        <taxon>Sporomusa</taxon>
    </lineage>
</organism>
<evidence type="ECO:0000259" key="3">
    <source>
        <dbReference type="Pfam" id="PF01232"/>
    </source>
</evidence>
<dbReference type="Pfam" id="PF01232">
    <property type="entry name" value="Mannitol_dh"/>
    <property type="match status" value="1"/>
</dbReference>
<evidence type="ECO:0000313" key="5">
    <source>
        <dbReference type="EMBL" id="XFO68372.1"/>
    </source>
</evidence>
<dbReference type="EMBL" id="CP155573">
    <property type="protein sequence ID" value="XFO68372.1"/>
    <property type="molecule type" value="Genomic_DNA"/>
</dbReference>
<dbReference type="RefSeq" id="WP_094604146.1">
    <property type="nucleotide sequence ID" value="NZ_CP155573.1"/>
</dbReference>
<dbReference type="SUPFAM" id="SSF48179">
    <property type="entry name" value="6-phosphogluconate dehydrogenase C-terminal domain-like"/>
    <property type="match status" value="1"/>
</dbReference>
<feature type="domain" description="Mannitol dehydrogenase N-terminal" evidence="3">
    <location>
        <begin position="41"/>
        <end position="308"/>
    </location>
</feature>
<gene>
    <name evidence="5" type="primary">por</name>
    <name evidence="5" type="ORF">SPSIL_045950</name>
</gene>
<dbReference type="Proteomes" id="UP000216752">
    <property type="component" value="Chromosome"/>
</dbReference>
<dbReference type="InterPro" id="IPR008927">
    <property type="entry name" value="6-PGluconate_DH-like_C_sf"/>
</dbReference>
<dbReference type="PANTHER" id="PTHR43362:SF1">
    <property type="entry name" value="MANNITOL DEHYDROGENASE 2-RELATED"/>
    <property type="match status" value="1"/>
</dbReference>
<proteinExistence type="predicted"/>
<evidence type="ECO:0000313" key="6">
    <source>
        <dbReference type="Proteomes" id="UP000216752"/>
    </source>
</evidence>
<sequence>MLQLNKESIKNTALWQQAGIENVKFNYDQMVTVTTEKPTWVHFGAGNIFRGFIAMLQQNLLNSGAVNSGIVVVETYDEEIIEKIYAPYDNLGLLAIMNTDGSLEKKLIGSISESLVGDPAWDKDWQRIKTIFANPSLQLASFTITEKGYSLKNAAGNYSADVEQDMTSGPEKPKSVMGKVASLAYTRYKHGELPITFASMDNCSHNGDILYNSIVTIVQAWQEKGLVEAAFVDYINNPAKVSFPWSMIDKITPRPAESVKNALEASGFGSTEIIRTTKNTFIAPFINAEKSEYLVIEDKFPNGRMPLEQAGVIFTDKQTVDRVEKMKVCTCLNPLHTSLAVFGCLLGYQLIADEMKDVELKQLVEKVGYQEGMPVVVNPEIIQPEAFIKEVIEVRFPNPNIPDTPQRIATDTSQKVGIRFGETIKAYNERAGLDAKQLIFIPLVIAGWCRYLLGVDDQGQEMSLSSDPLLPMLSTYLTGIKVGDPQSVQGHLRPILSSKEIFGSDLYSLGLGEKVEAYFAEMIAGPGAVRTTLKKYVN</sequence>
<evidence type="ECO:0000259" key="4">
    <source>
        <dbReference type="Pfam" id="PF08125"/>
    </source>
</evidence>
<name>A0ABZ3IRR1_9FIRM</name>
<dbReference type="InterPro" id="IPR036291">
    <property type="entry name" value="NAD(P)-bd_dom_sf"/>
</dbReference>
<evidence type="ECO:0000256" key="2">
    <source>
        <dbReference type="ARBA" id="ARBA00048615"/>
    </source>
</evidence>
<dbReference type="InterPro" id="IPR013328">
    <property type="entry name" value="6PGD_dom2"/>
</dbReference>
<protein>
    <submittedName>
        <fullName evidence="5">Polyol:NADP oxidoreductase</fullName>
        <ecNumber evidence="5">1.1.1.-</ecNumber>
    </submittedName>
</protein>
<evidence type="ECO:0000256" key="1">
    <source>
        <dbReference type="ARBA" id="ARBA00023002"/>
    </source>
</evidence>
<dbReference type="InterPro" id="IPR050988">
    <property type="entry name" value="Mannitol_DH/Oxidoreductase"/>
</dbReference>
<dbReference type="GO" id="GO:0016491">
    <property type="term" value="F:oxidoreductase activity"/>
    <property type="evidence" value="ECO:0007669"/>
    <property type="project" value="UniProtKB-KW"/>
</dbReference>
<comment type="catalytic activity">
    <reaction evidence="2">
        <text>D-mannitol 1-phosphate + NAD(+) = beta-D-fructose 6-phosphate + NADH + H(+)</text>
        <dbReference type="Rhea" id="RHEA:19661"/>
        <dbReference type="ChEBI" id="CHEBI:15378"/>
        <dbReference type="ChEBI" id="CHEBI:57540"/>
        <dbReference type="ChEBI" id="CHEBI:57634"/>
        <dbReference type="ChEBI" id="CHEBI:57945"/>
        <dbReference type="ChEBI" id="CHEBI:61381"/>
        <dbReference type="EC" id="1.1.1.17"/>
    </reaction>
</comment>
<dbReference type="EC" id="1.1.1.-" evidence="5"/>